<dbReference type="InterPro" id="IPR025559">
    <property type="entry name" value="Eis_dom"/>
</dbReference>
<dbReference type="FunFam" id="3.30.1050.10:FF:000008">
    <property type="entry name" value="N-acetyltransferase Eis"/>
    <property type="match status" value="1"/>
</dbReference>
<dbReference type="Pfam" id="PF17668">
    <property type="entry name" value="Acetyltransf_17"/>
    <property type="match status" value="1"/>
</dbReference>
<dbReference type="GO" id="GO:0034069">
    <property type="term" value="F:aminoglycoside N-acetyltransferase activity"/>
    <property type="evidence" value="ECO:0007669"/>
    <property type="project" value="TreeGrafter"/>
</dbReference>
<dbReference type="PANTHER" id="PTHR37817">
    <property type="entry name" value="N-ACETYLTRANSFERASE EIS"/>
    <property type="match status" value="1"/>
</dbReference>
<proteinExistence type="inferred from homology"/>
<dbReference type="SUPFAM" id="SSF55729">
    <property type="entry name" value="Acyl-CoA N-acyltransferases (Nat)"/>
    <property type="match status" value="1"/>
</dbReference>
<comment type="caution">
    <text evidence="6">The sequence shown here is derived from an EMBL/GenBank/DDBJ whole genome shotgun (WGS) entry which is preliminary data.</text>
</comment>
<dbReference type="Proteomes" id="UP000676325">
    <property type="component" value="Unassembled WGS sequence"/>
</dbReference>
<feature type="active site" description="Proton donor" evidence="4">
    <location>
        <position position="127"/>
    </location>
</feature>
<dbReference type="InterPro" id="IPR000182">
    <property type="entry name" value="GNAT_dom"/>
</dbReference>
<evidence type="ECO:0000313" key="6">
    <source>
        <dbReference type="EMBL" id="MBR7826142.1"/>
    </source>
</evidence>
<evidence type="ECO:0000256" key="4">
    <source>
        <dbReference type="HAMAP-Rule" id="MF_01812"/>
    </source>
</evidence>
<sequence length="410" mass="45283">MPASELSVRPLTVADMTRFIEVDNIAFIEGPYSPDLVAWQRRFLEVERSIGLFDDEEQVGGATIFTMRLSVPDGRLVPLAGVSWVSVLPTHRRRGGLTKLMRHQLHDLHDRQAEPLAGLTASHPGIYGRFGYGRPTQSVTLTVPREHNTLRLPQGVDDVTLRLVSPKAGLEACRETYARRLTSRPGMIDRPDFWFDFETDDLDQLRGGQSKLRLVLAEREGVTVGYAMYRTNELGPAKGEVRVNDVYAVDPAAYAALWRMLLNIDLTIATVVPGLAVDDPLLAMLEASRYGEPALRDGLYVRLVDVDRALAARTYATPIDVVFEVTDEFCPWNAGRWRLVGDEKGATCTRTDSTADISIDVRELASIYLGGVTLRSLAAANQVTEHTIGSVRAASTAFASDVQPWLSTGF</sequence>
<protein>
    <submittedName>
        <fullName evidence="6">GNAT family N-acetyltransferase</fullName>
    </submittedName>
</protein>
<dbReference type="PROSITE" id="PS51186">
    <property type="entry name" value="GNAT"/>
    <property type="match status" value="1"/>
</dbReference>
<dbReference type="RefSeq" id="WP_212517294.1">
    <property type="nucleotide sequence ID" value="NZ_JAGSOH010000013.1"/>
</dbReference>
<dbReference type="InterPro" id="IPR051554">
    <property type="entry name" value="Acetyltransferase_Eis"/>
</dbReference>
<feature type="binding site" evidence="4">
    <location>
        <begin position="93"/>
        <end position="98"/>
    </location>
    <ligand>
        <name>acetyl-CoA</name>
        <dbReference type="ChEBI" id="CHEBI:57288"/>
    </ligand>
</feature>
<organism evidence="6 7">
    <name type="scientific">Actinospica acidithermotolerans</name>
    <dbReference type="NCBI Taxonomy" id="2828514"/>
    <lineage>
        <taxon>Bacteria</taxon>
        <taxon>Bacillati</taxon>
        <taxon>Actinomycetota</taxon>
        <taxon>Actinomycetes</taxon>
        <taxon>Catenulisporales</taxon>
        <taxon>Actinospicaceae</taxon>
        <taxon>Actinospica</taxon>
    </lineage>
</organism>
<dbReference type="InterPro" id="IPR041380">
    <property type="entry name" value="Acetyltransf_17"/>
</dbReference>
<accession>A0A941E7X7</accession>
<keyword evidence="3 4" id="KW-0012">Acyltransferase</keyword>
<gene>
    <name evidence="6" type="ORF">KDK95_07500</name>
</gene>
<keyword evidence="7" id="KW-1185">Reference proteome</keyword>
<dbReference type="EMBL" id="JAGSOH010000013">
    <property type="protein sequence ID" value="MBR7826142.1"/>
    <property type="molecule type" value="Genomic_DNA"/>
</dbReference>
<dbReference type="SUPFAM" id="SSF55718">
    <property type="entry name" value="SCP-like"/>
    <property type="match status" value="1"/>
</dbReference>
<comment type="subunit">
    <text evidence="4">Homohexamer; trimer of dimers.</text>
</comment>
<feature type="active site" description="Proton acceptor; via carboxylate" evidence="4">
    <location>
        <position position="410"/>
    </location>
</feature>
<dbReference type="NCBIfam" id="NF002367">
    <property type="entry name" value="PRK01346.1-4"/>
    <property type="match status" value="1"/>
</dbReference>
<feature type="binding site" evidence="4">
    <location>
        <begin position="85"/>
        <end position="87"/>
    </location>
    <ligand>
        <name>acetyl-CoA</name>
        <dbReference type="ChEBI" id="CHEBI:57288"/>
    </ligand>
</feature>
<reference evidence="6" key="1">
    <citation type="submission" date="2021-04" db="EMBL/GenBank/DDBJ databases">
        <title>Genome based classification of Actinospica acidithermotolerans sp. nov., an actinobacterium isolated from an Indonesian hot spring.</title>
        <authorList>
            <person name="Kusuma A.B."/>
            <person name="Putra K.E."/>
            <person name="Nafisah S."/>
            <person name="Loh J."/>
            <person name="Nouioui I."/>
            <person name="Goodfellow M."/>
        </authorList>
    </citation>
    <scope>NUCLEOTIDE SEQUENCE</scope>
    <source>
        <strain evidence="6">MGRD01-02</strain>
    </source>
</reference>
<dbReference type="Gene3D" id="3.40.630.30">
    <property type="match status" value="2"/>
</dbReference>
<dbReference type="Gene3D" id="3.30.1050.10">
    <property type="entry name" value="SCP2 sterol-binding domain"/>
    <property type="match status" value="1"/>
</dbReference>
<comment type="caution">
    <text evidence="4">Lacks conserved residue(s) required for the propagation of feature annotation.</text>
</comment>
<evidence type="ECO:0000259" key="5">
    <source>
        <dbReference type="PROSITE" id="PS51186"/>
    </source>
</evidence>
<comment type="similarity">
    <text evidence="1 4">Belongs to the acetyltransferase Eis family.</text>
</comment>
<dbReference type="InterPro" id="IPR036527">
    <property type="entry name" value="SCP2_sterol-bd_dom_sf"/>
</dbReference>
<dbReference type="GO" id="GO:0030649">
    <property type="term" value="P:aminoglycoside antibiotic catabolic process"/>
    <property type="evidence" value="ECO:0007669"/>
    <property type="project" value="TreeGrafter"/>
</dbReference>
<dbReference type="AlphaFoldDB" id="A0A941E7X7"/>
<dbReference type="Pfam" id="PF13530">
    <property type="entry name" value="SCP2_2"/>
    <property type="match status" value="1"/>
</dbReference>
<dbReference type="CDD" id="cd04301">
    <property type="entry name" value="NAT_SF"/>
    <property type="match status" value="1"/>
</dbReference>
<name>A0A941E7X7_9ACTN</name>
<dbReference type="PANTHER" id="PTHR37817:SF1">
    <property type="entry name" value="N-ACETYLTRANSFERASE EIS"/>
    <property type="match status" value="1"/>
</dbReference>
<dbReference type="HAMAP" id="MF_01812">
    <property type="entry name" value="Eis"/>
    <property type="match status" value="1"/>
</dbReference>
<dbReference type="Pfam" id="PF13527">
    <property type="entry name" value="Acetyltransf_9"/>
    <property type="match status" value="1"/>
</dbReference>
<feature type="domain" description="N-acetyltransferase" evidence="5">
    <location>
        <begin position="6"/>
        <end position="157"/>
    </location>
</feature>
<evidence type="ECO:0000256" key="3">
    <source>
        <dbReference type="ARBA" id="ARBA00023315"/>
    </source>
</evidence>
<dbReference type="InterPro" id="IPR016181">
    <property type="entry name" value="Acyl_CoA_acyltransferase"/>
</dbReference>
<evidence type="ECO:0000313" key="7">
    <source>
        <dbReference type="Proteomes" id="UP000676325"/>
    </source>
</evidence>
<evidence type="ECO:0000256" key="1">
    <source>
        <dbReference type="ARBA" id="ARBA00009213"/>
    </source>
</evidence>
<evidence type="ECO:0000256" key="2">
    <source>
        <dbReference type="ARBA" id="ARBA00022679"/>
    </source>
</evidence>
<dbReference type="InterPro" id="IPR022902">
    <property type="entry name" value="NAcTrfase_Eis"/>
</dbReference>
<keyword evidence="2 4" id="KW-0808">Transferase</keyword>